<protein>
    <recommendedName>
        <fullName evidence="3">GH16 domain-containing protein</fullName>
    </recommendedName>
</protein>
<dbReference type="SUPFAM" id="SSF49899">
    <property type="entry name" value="Concanavalin A-like lectins/glucanases"/>
    <property type="match status" value="1"/>
</dbReference>
<evidence type="ECO:0000259" key="3">
    <source>
        <dbReference type="PROSITE" id="PS51762"/>
    </source>
</evidence>
<keyword evidence="2" id="KW-1133">Transmembrane helix</keyword>
<evidence type="ECO:0000313" key="5">
    <source>
        <dbReference type="Proteomes" id="UP000237144"/>
    </source>
</evidence>
<gene>
    <name evidence="4" type="ORF">BMF94_5418</name>
</gene>
<dbReference type="EMBL" id="PJQD01000080">
    <property type="protein sequence ID" value="POY71555.1"/>
    <property type="molecule type" value="Genomic_DNA"/>
</dbReference>
<organism evidence="4 5">
    <name type="scientific">Rhodotorula taiwanensis</name>
    <dbReference type="NCBI Taxonomy" id="741276"/>
    <lineage>
        <taxon>Eukaryota</taxon>
        <taxon>Fungi</taxon>
        <taxon>Dikarya</taxon>
        <taxon>Basidiomycota</taxon>
        <taxon>Pucciniomycotina</taxon>
        <taxon>Microbotryomycetes</taxon>
        <taxon>Sporidiobolales</taxon>
        <taxon>Sporidiobolaceae</taxon>
        <taxon>Rhodotorula</taxon>
    </lineage>
</organism>
<dbReference type="InterPro" id="IPR050546">
    <property type="entry name" value="Glycosyl_Hydrlase_16"/>
</dbReference>
<name>A0A2S5B486_9BASI</name>
<evidence type="ECO:0000256" key="2">
    <source>
        <dbReference type="SAM" id="Phobius"/>
    </source>
</evidence>
<dbReference type="AlphaFoldDB" id="A0A2S5B486"/>
<dbReference type="InterPro" id="IPR013320">
    <property type="entry name" value="ConA-like_dom_sf"/>
</dbReference>
<comment type="similarity">
    <text evidence="1">Belongs to the glycosyl hydrolase 16 family.</text>
</comment>
<comment type="caution">
    <text evidence="4">The sequence shown here is derived from an EMBL/GenBank/DDBJ whole genome shotgun (WGS) entry which is preliminary data.</text>
</comment>
<sequence>MDGPLESFTPSTVGSRSRVASSVYPGTPALSVMSPMSVRRRGGRMFRSTKIDPEEYKNRVPWHASRQGKATLRKTKWTCLGASFVGVLGAAALVVTGYLSVPKHKYCLVLDEQFDGDSLDTSIWTHEVQVGGFGNNQFEMTTAHEKNAFVRDGQLYIVPTLSNETYGDAAIINGYTLNLTADGTCTGTTEADCVAFSNTTAGNYSVLPPIESARLTTKLSRSIKYGKVEVKARMPTGDWIWPAVWMLPKDNVYGEWPRSGEIDIVETKGNAVEHSWDLNANIVTSSLHWGLDFATDMYQKTLKWRKVKRDYTNQVYYTYGLNWDPKGMRMWQSKPSRAINTVNFDQPFWKRGNLASALVNSTHPSNPWIASDNVNAAPFDQDFYLILSVAVGGTNGWFEDSDGKPWANGSPTPARDFWLNRNAWLPTWPSDPTKRGMAIEYVKMWRLAEPGETCAA</sequence>
<feature type="transmembrane region" description="Helical" evidence="2">
    <location>
        <begin position="77"/>
        <end position="99"/>
    </location>
</feature>
<dbReference type="PANTHER" id="PTHR10963:SF55">
    <property type="entry name" value="GLYCOSIDE HYDROLASE FAMILY 16 PROTEIN"/>
    <property type="match status" value="1"/>
</dbReference>
<dbReference type="GO" id="GO:0005975">
    <property type="term" value="P:carbohydrate metabolic process"/>
    <property type="evidence" value="ECO:0007669"/>
    <property type="project" value="InterPro"/>
</dbReference>
<accession>A0A2S5B486</accession>
<feature type="domain" description="GH16" evidence="3">
    <location>
        <begin position="143"/>
        <end position="450"/>
    </location>
</feature>
<keyword evidence="5" id="KW-1185">Reference proteome</keyword>
<dbReference type="PANTHER" id="PTHR10963">
    <property type="entry name" value="GLYCOSYL HYDROLASE-RELATED"/>
    <property type="match status" value="1"/>
</dbReference>
<evidence type="ECO:0000313" key="4">
    <source>
        <dbReference type="EMBL" id="POY71555.1"/>
    </source>
</evidence>
<dbReference type="Gene3D" id="2.60.120.200">
    <property type="match status" value="1"/>
</dbReference>
<keyword evidence="2" id="KW-0472">Membrane</keyword>
<reference evidence="4 5" key="1">
    <citation type="journal article" date="2018" name="Front. Microbiol.">
        <title>Prospects for Fungal Bioremediation of Acidic Radioactive Waste Sites: Characterization and Genome Sequence of Rhodotorula taiwanensis MD1149.</title>
        <authorList>
            <person name="Tkavc R."/>
            <person name="Matrosova V.Y."/>
            <person name="Grichenko O.E."/>
            <person name="Gostincar C."/>
            <person name="Volpe R.P."/>
            <person name="Klimenkova P."/>
            <person name="Gaidamakova E.K."/>
            <person name="Zhou C.E."/>
            <person name="Stewart B.J."/>
            <person name="Lyman M.G."/>
            <person name="Malfatti S.A."/>
            <person name="Rubinfeld B."/>
            <person name="Courtot M."/>
            <person name="Singh J."/>
            <person name="Dalgard C.L."/>
            <person name="Hamilton T."/>
            <person name="Frey K.G."/>
            <person name="Gunde-Cimerman N."/>
            <person name="Dugan L."/>
            <person name="Daly M.J."/>
        </authorList>
    </citation>
    <scope>NUCLEOTIDE SEQUENCE [LARGE SCALE GENOMIC DNA]</scope>
    <source>
        <strain evidence="4 5">MD1149</strain>
    </source>
</reference>
<evidence type="ECO:0000256" key="1">
    <source>
        <dbReference type="ARBA" id="ARBA00006865"/>
    </source>
</evidence>
<keyword evidence="2" id="KW-0812">Transmembrane</keyword>
<dbReference type="GO" id="GO:0004553">
    <property type="term" value="F:hydrolase activity, hydrolyzing O-glycosyl compounds"/>
    <property type="evidence" value="ECO:0007669"/>
    <property type="project" value="InterPro"/>
</dbReference>
<proteinExistence type="inferred from homology"/>
<dbReference type="Proteomes" id="UP000237144">
    <property type="component" value="Unassembled WGS sequence"/>
</dbReference>
<dbReference type="InterPro" id="IPR000757">
    <property type="entry name" value="Beta-glucanase-like"/>
</dbReference>
<dbReference type="PROSITE" id="PS51762">
    <property type="entry name" value="GH16_2"/>
    <property type="match status" value="1"/>
</dbReference>
<dbReference type="STRING" id="741276.A0A2S5B486"/>
<dbReference type="Pfam" id="PF00722">
    <property type="entry name" value="Glyco_hydro_16"/>
    <property type="match status" value="1"/>
</dbReference>
<dbReference type="OrthoDB" id="4781at2759"/>